<dbReference type="AlphaFoldDB" id="A0A837DXB1"/>
<dbReference type="InterPro" id="IPR035873">
    <property type="entry name" value="PhpC"/>
</dbReference>
<dbReference type="InterPro" id="IPR001670">
    <property type="entry name" value="ADH_Fe/GldA"/>
</dbReference>
<dbReference type="PANTHER" id="PTHR11496">
    <property type="entry name" value="ALCOHOL DEHYDROGENASE"/>
    <property type="match status" value="1"/>
</dbReference>
<evidence type="ECO:0000259" key="2">
    <source>
        <dbReference type="Pfam" id="PF00465"/>
    </source>
</evidence>
<feature type="domain" description="Fe-containing alcohol dehydrogenase-like C-terminal" evidence="3">
    <location>
        <begin position="165"/>
        <end position="355"/>
    </location>
</feature>
<dbReference type="GO" id="GO:0046872">
    <property type="term" value="F:metal ion binding"/>
    <property type="evidence" value="ECO:0007669"/>
    <property type="project" value="InterPro"/>
</dbReference>
<organism evidence="4 5">
    <name type="scientific">Ligilactobacillus ruminis DPC 6832</name>
    <dbReference type="NCBI Taxonomy" id="1402208"/>
    <lineage>
        <taxon>Bacteria</taxon>
        <taxon>Bacillati</taxon>
        <taxon>Bacillota</taxon>
        <taxon>Bacilli</taxon>
        <taxon>Lactobacillales</taxon>
        <taxon>Lactobacillaceae</taxon>
        <taxon>Ligilactobacillus</taxon>
    </lineage>
</organism>
<feature type="domain" description="Alcohol dehydrogenase iron-type/glycerol dehydrogenase GldA" evidence="2">
    <location>
        <begin position="8"/>
        <end position="151"/>
    </location>
</feature>
<sequence>MTELHCYEELDKYFQGKVLLVCGSSIKFLRINEYFENKKNVVEFHDFISNPLYESVVKGVDLFRKEKCTAIIAVGGGSAIDVAKCIKLYSNMDDSINYLTQEIIPNDIPLIAVPTTAGTGSEATRYAVIYYNGEKQSIADVSCIPTAVLLDDSVLETLPEYHKKATLMDAFCQSIESFWSINSTKESKGYSKEAINIIMNNYEDYLDGDNSKNKLILKAANISGKAINITQTTAGHAMSYKLTSLYNIAHGHAVALCISKIWPFMVNHIDQCIDCRGIEYLNETFSEIAESMGCKTSKDAIEKFESMLFKFGLEAPKNIRDEDYDVLKKSVNPVRLKNNPVLLTAENIDDIYHEILRG</sequence>
<dbReference type="SUPFAM" id="SSF56796">
    <property type="entry name" value="Dehydroquinate synthase-like"/>
    <property type="match status" value="1"/>
</dbReference>
<evidence type="ECO:0000259" key="3">
    <source>
        <dbReference type="Pfam" id="PF25137"/>
    </source>
</evidence>
<dbReference type="Pfam" id="PF00465">
    <property type="entry name" value="Fe-ADH"/>
    <property type="match status" value="1"/>
</dbReference>
<dbReference type="GO" id="GO:0004022">
    <property type="term" value="F:alcohol dehydrogenase (NAD+) activity"/>
    <property type="evidence" value="ECO:0007669"/>
    <property type="project" value="UniProtKB-ARBA"/>
</dbReference>
<comment type="caution">
    <text evidence="4">The sequence shown here is derived from an EMBL/GenBank/DDBJ whole genome shotgun (WGS) entry which is preliminary data.</text>
</comment>
<dbReference type="GO" id="GO:0017000">
    <property type="term" value="P:antibiotic biosynthetic process"/>
    <property type="evidence" value="ECO:0007669"/>
    <property type="project" value="InterPro"/>
</dbReference>
<gene>
    <name evidence="4" type="ORF">LRN_1369</name>
</gene>
<dbReference type="PANTHER" id="PTHR11496:SF103">
    <property type="entry name" value="DEHYDROGENASE, PUTATIVE-RELATED"/>
    <property type="match status" value="1"/>
</dbReference>
<evidence type="ECO:0000313" key="4">
    <source>
        <dbReference type="EMBL" id="KIC04983.1"/>
    </source>
</evidence>
<dbReference type="CDD" id="cd08182">
    <property type="entry name" value="HEPD"/>
    <property type="match status" value="1"/>
</dbReference>
<dbReference type="FunFam" id="3.40.50.1970:FF:000003">
    <property type="entry name" value="Alcohol dehydrogenase, iron-containing"/>
    <property type="match status" value="1"/>
</dbReference>
<evidence type="ECO:0000256" key="1">
    <source>
        <dbReference type="ARBA" id="ARBA00023002"/>
    </source>
</evidence>
<reference evidence="4 5" key="1">
    <citation type="journal article" date="2015" name="BMC Microbiol.">
        <title>Lactobacillus ruminis strains cluster according to their mammalian gut source.</title>
        <authorList>
            <person name="O' Donnell M.M."/>
            <person name="Harris H.M."/>
            <person name="Lynch D.B."/>
            <person name="Ross R.P."/>
            <person name="O'Toole P.W."/>
        </authorList>
    </citation>
    <scope>NUCLEOTIDE SEQUENCE [LARGE SCALE GENOMIC DNA]</scope>
    <source>
        <strain evidence="4 5">DPC 6832</strain>
    </source>
</reference>
<dbReference type="InterPro" id="IPR039697">
    <property type="entry name" value="Alcohol_dehydrogenase_Fe"/>
</dbReference>
<dbReference type="Proteomes" id="UP000031011">
    <property type="component" value="Unassembled WGS sequence"/>
</dbReference>
<dbReference type="Gene3D" id="1.20.1090.10">
    <property type="entry name" value="Dehydroquinate synthase-like - alpha domain"/>
    <property type="match status" value="1"/>
</dbReference>
<dbReference type="InterPro" id="IPR056798">
    <property type="entry name" value="ADH_Fe_C"/>
</dbReference>
<dbReference type="EMBL" id="AWYA01000069">
    <property type="protein sequence ID" value="KIC04983.1"/>
    <property type="molecule type" value="Genomic_DNA"/>
</dbReference>
<dbReference type="Pfam" id="PF25137">
    <property type="entry name" value="ADH_Fe_C"/>
    <property type="match status" value="1"/>
</dbReference>
<name>A0A837DXB1_9LACO</name>
<accession>A0A837DXB1</accession>
<evidence type="ECO:0000313" key="5">
    <source>
        <dbReference type="Proteomes" id="UP000031011"/>
    </source>
</evidence>
<proteinExistence type="predicted"/>
<protein>
    <submittedName>
        <fullName evidence="4">Bifunctional acetaldehyde-CoA-alcohol dehydrogenase</fullName>
    </submittedName>
</protein>
<keyword evidence="1" id="KW-0560">Oxidoreductase</keyword>
<dbReference type="Gene3D" id="3.40.50.1970">
    <property type="match status" value="1"/>
</dbReference>